<reference evidence="2 3" key="1">
    <citation type="journal article" date="2018" name="Proc. Natl. Acad. Sci. U.S.A.">
        <title>Draft genome sequence of Camellia sinensis var. sinensis provides insights into the evolution of the tea genome and tea quality.</title>
        <authorList>
            <person name="Wei C."/>
            <person name="Yang H."/>
            <person name="Wang S."/>
            <person name="Zhao J."/>
            <person name="Liu C."/>
            <person name="Gao L."/>
            <person name="Xia E."/>
            <person name="Lu Y."/>
            <person name="Tai Y."/>
            <person name="She G."/>
            <person name="Sun J."/>
            <person name="Cao H."/>
            <person name="Tong W."/>
            <person name="Gao Q."/>
            <person name="Li Y."/>
            <person name="Deng W."/>
            <person name="Jiang X."/>
            <person name="Wang W."/>
            <person name="Chen Q."/>
            <person name="Zhang S."/>
            <person name="Li H."/>
            <person name="Wu J."/>
            <person name="Wang P."/>
            <person name="Li P."/>
            <person name="Shi C."/>
            <person name="Zheng F."/>
            <person name="Jian J."/>
            <person name="Huang B."/>
            <person name="Shan D."/>
            <person name="Shi M."/>
            <person name="Fang C."/>
            <person name="Yue Y."/>
            <person name="Li F."/>
            <person name="Li D."/>
            <person name="Wei S."/>
            <person name="Han B."/>
            <person name="Jiang C."/>
            <person name="Yin Y."/>
            <person name="Xia T."/>
            <person name="Zhang Z."/>
            <person name="Bennetzen J.L."/>
            <person name="Zhao S."/>
            <person name="Wan X."/>
        </authorList>
    </citation>
    <scope>NUCLEOTIDE SEQUENCE [LARGE SCALE GENOMIC DNA]</scope>
    <source>
        <strain evidence="3">cv. Shuchazao</strain>
        <tissue evidence="2">Leaf</tissue>
    </source>
</reference>
<organism evidence="2 3">
    <name type="scientific">Camellia sinensis var. sinensis</name>
    <name type="common">China tea</name>
    <dbReference type="NCBI Taxonomy" id="542762"/>
    <lineage>
        <taxon>Eukaryota</taxon>
        <taxon>Viridiplantae</taxon>
        <taxon>Streptophyta</taxon>
        <taxon>Embryophyta</taxon>
        <taxon>Tracheophyta</taxon>
        <taxon>Spermatophyta</taxon>
        <taxon>Magnoliopsida</taxon>
        <taxon>eudicotyledons</taxon>
        <taxon>Gunneridae</taxon>
        <taxon>Pentapetalae</taxon>
        <taxon>asterids</taxon>
        <taxon>Ericales</taxon>
        <taxon>Theaceae</taxon>
        <taxon>Camellia</taxon>
    </lineage>
</organism>
<comment type="caution">
    <text evidence="2">The sequence shown here is derived from an EMBL/GenBank/DDBJ whole genome shotgun (WGS) entry which is preliminary data.</text>
</comment>
<keyword evidence="1" id="KW-0812">Transmembrane</keyword>
<proteinExistence type="predicted"/>
<dbReference type="Proteomes" id="UP000306102">
    <property type="component" value="Unassembled WGS sequence"/>
</dbReference>
<evidence type="ECO:0000256" key="1">
    <source>
        <dbReference type="SAM" id="Phobius"/>
    </source>
</evidence>
<protein>
    <submittedName>
        <fullName evidence="2">Uncharacterized protein</fullName>
    </submittedName>
</protein>
<name>A0A4S4EYM1_CAMSN</name>
<feature type="transmembrane region" description="Helical" evidence="1">
    <location>
        <begin position="149"/>
        <end position="173"/>
    </location>
</feature>
<feature type="transmembrane region" description="Helical" evidence="1">
    <location>
        <begin position="113"/>
        <end position="137"/>
    </location>
</feature>
<feature type="transmembrane region" description="Helical" evidence="1">
    <location>
        <begin position="72"/>
        <end position="93"/>
    </location>
</feature>
<sequence>MGFEPLVWYCQPVEGGIWATVTDSAFGAYTPCGIDSVVVCISHLVLLGLCFYRIWLIRNDLKVQRYQLRSKYYNYVLGLLAGYCIAEPLFRLVMGISLFNLEGQTGLAPFEMVSLIIVALAWCSMLAMLGIETGIYIREFRWYVRFGAAYGGCSMLNLILHRVLFGVFLFVYIPQLDPYPGYVPIRNDPLIDTKYEALIGGEHVCPERDASIFSNPLLLLSKNPRSEFREVCGAMRLGVSGVEMAATQWPLGLAWQ</sequence>
<dbReference type="STRING" id="542762.A0A4S4EYM1"/>
<dbReference type="EMBL" id="SDRB02001317">
    <property type="protein sequence ID" value="THG21576.1"/>
    <property type="molecule type" value="Genomic_DNA"/>
</dbReference>
<keyword evidence="1" id="KW-1133">Transmembrane helix</keyword>
<keyword evidence="3" id="KW-1185">Reference proteome</keyword>
<evidence type="ECO:0000313" key="3">
    <source>
        <dbReference type="Proteomes" id="UP000306102"/>
    </source>
</evidence>
<accession>A0A4S4EYM1</accession>
<feature type="transmembrane region" description="Helical" evidence="1">
    <location>
        <begin position="28"/>
        <end position="52"/>
    </location>
</feature>
<dbReference type="AlphaFoldDB" id="A0A4S4EYM1"/>
<gene>
    <name evidence="2" type="ORF">TEA_007950</name>
</gene>
<evidence type="ECO:0000313" key="2">
    <source>
        <dbReference type="EMBL" id="THG21576.1"/>
    </source>
</evidence>
<keyword evidence="1" id="KW-0472">Membrane</keyword>